<keyword evidence="3" id="KW-1185">Reference proteome</keyword>
<dbReference type="HOGENOM" id="CLU_083599_0_0_10"/>
<keyword evidence="1" id="KW-1133">Transmembrane helix</keyword>
<accession>A0A069QJV4</accession>
<feature type="transmembrane region" description="Helical" evidence="1">
    <location>
        <begin position="68"/>
        <end position="95"/>
    </location>
</feature>
<dbReference type="Proteomes" id="UP000027442">
    <property type="component" value="Unassembled WGS sequence"/>
</dbReference>
<evidence type="ECO:0008006" key="4">
    <source>
        <dbReference type="Google" id="ProtNLM"/>
    </source>
</evidence>
<feature type="transmembrane region" description="Helical" evidence="1">
    <location>
        <begin position="248"/>
        <end position="279"/>
    </location>
</feature>
<feature type="transmembrane region" description="Helical" evidence="1">
    <location>
        <begin position="145"/>
        <end position="165"/>
    </location>
</feature>
<keyword evidence="1" id="KW-0812">Transmembrane</keyword>
<reference evidence="2 3" key="1">
    <citation type="submission" date="2013-08" db="EMBL/GenBank/DDBJ databases">
        <authorList>
            <person name="Weinstock G."/>
            <person name="Sodergren E."/>
            <person name="Wylie T."/>
            <person name="Fulton L."/>
            <person name="Fulton R."/>
            <person name="Fronick C."/>
            <person name="O'Laughlin M."/>
            <person name="Godfrey J."/>
            <person name="Miner T."/>
            <person name="Herter B."/>
            <person name="Appelbaum E."/>
            <person name="Cordes M."/>
            <person name="Lek S."/>
            <person name="Wollam A."/>
            <person name="Pepin K.H."/>
            <person name="Palsikar V.B."/>
            <person name="Mitreva M."/>
            <person name="Wilson R.K."/>
        </authorList>
    </citation>
    <scope>NUCLEOTIDE SEQUENCE [LARGE SCALE GENOMIC DNA]</scope>
    <source>
        <strain evidence="2 3">ATCC 15930</strain>
    </source>
</reference>
<evidence type="ECO:0000256" key="1">
    <source>
        <dbReference type="SAM" id="Phobius"/>
    </source>
</evidence>
<feature type="transmembrane region" description="Helical" evidence="1">
    <location>
        <begin position="107"/>
        <end position="133"/>
    </location>
</feature>
<protein>
    <recommendedName>
        <fullName evidence="4">Glycerophosphoryl diester phosphodiesterase membrane domain-containing protein</fullName>
    </recommendedName>
</protein>
<proteinExistence type="predicted"/>
<dbReference type="AlphaFoldDB" id="A0A069QJV4"/>
<gene>
    <name evidence="2" type="ORF">HMPREF1991_00917</name>
</gene>
<evidence type="ECO:0000313" key="2">
    <source>
        <dbReference type="EMBL" id="KDR52962.1"/>
    </source>
</evidence>
<dbReference type="EMBL" id="JNGW01000035">
    <property type="protein sequence ID" value="KDR52962.1"/>
    <property type="molecule type" value="Genomic_DNA"/>
</dbReference>
<feature type="transmembrane region" description="Helical" evidence="1">
    <location>
        <begin position="34"/>
        <end position="56"/>
    </location>
</feature>
<keyword evidence="1" id="KW-0472">Membrane</keyword>
<dbReference type="RefSeq" id="WP_018966210.1">
    <property type="nucleotide sequence ID" value="NZ_KB899210.1"/>
</dbReference>
<comment type="caution">
    <text evidence="2">The sequence shown here is derived from an EMBL/GenBank/DDBJ whole genome shotgun (WGS) entry which is preliminary data.</text>
</comment>
<evidence type="ECO:0000313" key="3">
    <source>
        <dbReference type="Proteomes" id="UP000027442"/>
    </source>
</evidence>
<name>A0A069QJV4_HOYLO</name>
<dbReference type="eggNOG" id="ENOG502ZUZG">
    <property type="taxonomic scope" value="Bacteria"/>
</dbReference>
<sequence length="298" mass="33037">METELIKDRSLSSCIKTANNLLGVNFAKTIKGTWLPALLIAIMTAILGFSILQSLYSFSPTVSEYDLFPMVLGIVSWLGSIALWAYFFASVVNLVSESSFKQNLRRSFAITAVELIFYLVMMAIGGVIIRMVVMSYINKPLTPSFFTLVGGISLAWILLTALLMVPFRYAEMRYLLSPTGSLRRNLIAYYVSGVRGSGLLIGSSFFTALASICLGLVIFLPTIILLGAKTSSLIGELTLNDPSGLPTYFNALFIGSLVLTTFIFMMVMVWTVFVFYYAYGSIEHRRQMKKQRQVATAE</sequence>
<dbReference type="PATRIC" id="fig|1122985.7.peg.949"/>
<feature type="transmembrane region" description="Helical" evidence="1">
    <location>
        <begin position="205"/>
        <end position="228"/>
    </location>
</feature>
<organism evidence="2 3">
    <name type="scientific">Hoylesella loescheii DSM 19665 = JCM 12249 = ATCC 15930</name>
    <dbReference type="NCBI Taxonomy" id="1122985"/>
    <lineage>
        <taxon>Bacteria</taxon>
        <taxon>Pseudomonadati</taxon>
        <taxon>Bacteroidota</taxon>
        <taxon>Bacteroidia</taxon>
        <taxon>Bacteroidales</taxon>
        <taxon>Prevotellaceae</taxon>
        <taxon>Hoylesella</taxon>
    </lineage>
</organism>